<dbReference type="Pfam" id="PF02776">
    <property type="entry name" value="TPP_enzyme_N"/>
    <property type="match status" value="1"/>
</dbReference>
<dbReference type="Gene3D" id="3.40.50.970">
    <property type="match status" value="2"/>
</dbReference>
<keyword evidence="6" id="KW-0670">Pyruvate</keyword>
<dbReference type="CDD" id="cd03371">
    <property type="entry name" value="TPP_PpyrDC"/>
    <property type="match status" value="1"/>
</dbReference>
<dbReference type="PANTHER" id="PTHR42818:SF1">
    <property type="entry name" value="SULFOPYRUVATE DECARBOXYLASE"/>
    <property type="match status" value="1"/>
</dbReference>
<dbReference type="NCBIfam" id="TIGR03297">
    <property type="entry name" value="Ppyr-DeCO2ase"/>
    <property type="match status" value="1"/>
</dbReference>
<dbReference type="CDD" id="cd07035">
    <property type="entry name" value="TPP_PYR_POX_like"/>
    <property type="match status" value="1"/>
</dbReference>
<dbReference type="InterPro" id="IPR012001">
    <property type="entry name" value="Thiamin_PyroP_enz_TPP-bd_dom"/>
</dbReference>
<reference evidence="6 7" key="1">
    <citation type="submission" date="2018-08" db="EMBL/GenBank/DDBJ databases">
        <title>A genome reference for cultivated species of the human gut microbiota.</title>
        <authorList>
            <person name="Zou Y."/>
            <person name="Xue W."/>
            <person name="Luo G."/>
        </authorList>
    </citation>
    <scope>NUCLEOTIDE SEQUENCE [LARGE SCALE GENOMIC DNA]</scope>
    <source>
        <strain evidence="6 7">AM43-11</strain>
    </source>
</reference>
<evidence type="ECO:0000313" key="7">
    <source>
        <dbReference type="Proteomes" id="UP000284465"/>
    </source>
</evidence>
<dbReference type="EC" id="4.1.1.82" evidence="6"/>
<keyword evidence="2" id="KW-0786">Thiamine pyrophosphate</keyword>
<dbReference type="AlphaFoldDB" id="A0A1Q6SK87"/>
<dbReference type="RefSeq" id="WP_118592500.1">
    <property type="nucleotide sequence ID" value="NZ_JADNLD010000048.1"/>
</dbReference>
<evidence type="ECO:0000256" key="2">
    <source>
        <dbReference type="ARBA" id="ARBA00023052"/>
    </source>
</evidence>
<keyword evidence="3 6" id="KW-0456">Lyase</keyword>
<dbReference type="GO" id="GO:0032923">
    <property type="term" value="P:organic phosphonate biosynthetic process"/>
    <property type="evidence" value="ECO:0007669"/>
    <property type="project" value="InterPro"/>
</dbReference>
<keyword evidence="1" id="KW-0210">Decarboxylase</keyword>
<dbReference type="Pfam" id="PF02775">
    <property type="entry name" value="TPP_enzyme_C"/>
    <property type="match status" value="1"/>
</dbReference>
<evidence type="ECO:0000256" key="3">
    <source>
        <dbReference type="ARBA" id="ARBA00023239"/>
    </source>
</evidence>
<dbReference type="Proteomes" id="UP000284465">
    <property type="component" value="Unassembled WGS sequence"/>
</dbReference>
<organism evidence="6 7">
    <name type="scientific">Roseburia intestinalis</name>
    <dbReference type="NCBI Taxonomy" id="166486"/>
    <lineage>
        <taxon>Bacteria</taxon>
        <taxon>Bacillati</taxon>
        <taxon>Bacillota</taxon>
        <taxon>Clostridia</taxon>
        <taxon>Lachnospirales</taxon>
        <taxon>Lachnospiraceae</taxon>
        <taxon>Roseburia</taxon>
    </lineage>
</organism>
<sequence length="377" mass="41626">MLVTDFVEQIKKIGIKTLAGVPDSALKSFCDYINGTGKNEFEHYVPVNEGAAVGIAIGSYLATGVPACVYMQNSGLGNIVNPITSLANKDVYGIPMLLLVGWRGEPGTKDEPQHKYMGKITEDLLRVLEIEYIVLEKELSMQEIMRSFERAAQVLKEGKQFAFVLKRDFLQNNNSSDYKNNNSLVREDAIAAIIKMLDESDVVISTTGKISREVYEQSDRIKGSHAQDFLTVGGMGHASMIALGMAHKLEKKRVYCLDGDGAVLMHMGSMAYIAKQKPQNLIHICLNNDAHESVGGMPTGCVGLSYADIAGTVGYERVYCVDKQQDLTKVLSDIKKKRNLTFIEIKVAMQSRADLGRPKETAEENKNNFMKYHGVGL</sequence>
<dbReference type="GO" id="GO:0033980">
    <property type="term" value="F:phosphonopyruvate decarboxylase activity"/>
    <property type="evidence" value="ECO:0007669"/>
    <property type="project" value="UniProtKB-EC"/>
</dbReference>
<dbReference type="InterPro" id="IPR051818">
    <property type="entry name" value="TPP_dependent_decarboxylase"/>
</dbReference>
<evidence type="ECO:0000256" key="1">
    <source>
        <dbReference type="ARBA" id="ARBA00022793"/>
    </source>
</evidence>
<accession>A0A1Q6SK87</accession>
<name>A0A1Q6SK87_9FIRM</name>
<evidence type="ECO:0000259" key="4">
    <source>
        <dbReference type="Pfam" id="PF02775"/>
    </source>
</evidence>
<dbReference type="InterPro" id="IPR011766">
    <property type="entry name" value="TPP_enzyme_TPP-bd"/>
</dbReference>
<dbReference type="PANTHER" id="PTHR42818">
    <property type="entry name" value="SULFOPYRUVATE DECARBOXYLASE SUBUNIT ALPHA"/>
    <property type="match status" value="1"/>
</dbReference>
<comment type="caution">
    <text evidence="6">The sequence shown here is derived from an EMBL/GenBank/DDBJ whole genome shotgun (WGS) entry which is preliminary data.</text>
</comment>
<gene>
    <name evidence="6" type="primary">aepY</name>
    <name evidence="6" type="ORF">DW927_19700</name>
</gene>
<dbReference type="SUPFAM" id="SSF52518">
    <property type="entry name" value="Thiamin diphosphate-binding fold (THDP-binding)"/>
    <property type="match status" value="2"/>
</dbReference>
<evidence type="ECO:0000259" key="5">
    <source>
        <dbReference type="Pfam" id="PF02776"/>
    </source>
</evidence>
<evidence type="ECO:0000313" key="6">
    <source>
        <dbReference type="EMBL" id="RHA61237.1"/>
    </source>
</evidence>
<protein>
    <submittedName>
        <fullName evidence="6">Phosphonopyruvate decarboxylase</fullName>
        <ecNumber evidence="6">4.1.1.82</ecNumber>
    </submittedName>
</protein>
<feature type="domain" description="Thiamine pyrophosphate enzyme TPP-binding" evidence="4">
    <location>
        <begin position="225"/>
        <end position="345"/>
    </location>
</feature>
<dbReference type="EMBL" id="QSFP01000044">
    <property type="protein sequence ID" value="RHA61237.1"/>
    <property type="molecule type" value="Genomic_DNA"/>
</dbReference>
<proteinExistence type="predicted"/>
<feature type="domain" description="Thiamine pyrophosphate enzyme N-terminal TPP-binding" evidence="5">
    <location>
        <begin position="5"/>
        <end position="113"/>
    </location>
</feature>
<dbReference type="InterPro" id="IPR029061">
    <property type="entry name" value="THDP-binding"/>
</dbReference>
<dbReference type="GO" id="GO:0030976">
    <property type="term" value="F:thiamine pyrophosphate binding"/>
    <property type="evidence" value="ECO:0007669"/>
    <property type="project" value="InterPro"/>
</dbReference>
<dbReference type="InterPro" id="IPR017684">
    <property type="entry name" value="Phosphono-pyrv_decarboxylase"/>
</dbReference>